<keyword evidence="3" id="KW-0472">Membrane</keyword>
<evidence type="ECO:0000256" key="1">
    <source>
        <dbReference type="ARBA" id="ARBA00000032"/>
    </source>
</evidence>
<keyword evidence="5" id="KW-1185">Reference proteome</keyword>
<protein>
    <recommendedName>
        <fullName evidence="6">Histidine acid phosphatase</fullName>
    </recommendedName>
</protein>
<accession>A0ABR1CXV8</accession>
<dbReference type="InterPro" id="IPR000560">
    <property type="entry name" value="His_Pase_clade-2"/>
</dbReference>
<dbReference type="Gene3D" id="3.40.50.1240">
    <property type="entry name" value="Phosphoglycerate mutase-like"/>
    <property type="match status" value="1"/>
</dbReference>
<dbReference type="Pfam" id="PF00328">
    <property type="entry name" value="His_Phos_2"/>
    <property type="match status" value="1"/>
</dbReference>
<evidence type="ECO:0008006" key="6">
    <source>
        <dbReference type="Google" id="ProtNLM"/>
    </source>
</evidence>
<evidence type="ECO:0000256" key="2">
    <source>
        <dbReference type="ARBA" id="ARBA00005375"/>
    </source>
</evidence>
<name>A0ABR1CXV8_NECAM</name>
<feature type="transmembrane region" description="Helical" evidence="3">
    <location>
        <begin position="146"/>
        <end position="166"/>
    </location>
</feature>
<keyword evidence="3" id="KW-0812">Transmembrane</keyword>
<evidence type="ECO:0000313" key="4">
    <source>
        <dbReference type="EMBL" id="KAK6742870.1"/>
    </source>
</evidence>
<sequence>MIRVCSCSNASLYTYRTDPAKGPLLKDIVERFLAKTSGALGDKPKLYAYSAHDTTLAAVLSTLGIYPTEFPKYASAVLLELHGVGGQFVVEIYHKNMTDVDDVYRYVIPDCPDPCTLDALRSTVQKYLPTDWTEECGLSGPNAINYMISTVVFALTTALLAGFIALDVALKRRRHSFATDPLMIDDDDV</sequence>
<dbReference type="PANTHER" id="PTHR11567">
    <property type="entry name" value="ACID PHOSPHATASE-RELATED"/>
    <property type="match status" value="1"/>
</dbReference>
<dbReference type="InterPro" id="IPR033379">
    <property type="entry name" value="Acid_Pase_AS"/>
</dbReference>
<comment type="catalytic activity">
    <reaction evidence="1">
        <text>a phosphate monoester + H2O = an alcohol + phosphate</text>
        <dbReference type="Rhea" id="RHEA:15017"/>
        <dbReference type="ChEBI" id="CHEBI:15377"/>
        <dbReference type="ChEBI" id="CHEBI:30879"/>
        <dbReference type="ChEBI" id="CHEBI:43474"/>
        <dbReference type="ChEBI" id="CHEBI:67140"/>
        <dbReference type="EC" id="3.1.3.2"/>
    </reaction>
</comment>
<dbReference type="EMBL" id="JAVFWL010000003">
    <property type="protein sequence ID" value="KAK6742870.1"/>
    <property type="molecule type" value="Genomic_DNA"/>
</dbReference>
<organism evidence="4 5">
    <name type="scientific">Necator americanus</name>
    <name type="common">Human hookworm</name>
    <dbReference type="NCBI Taxonomy" id="51031"/>
    <lineage>
        <taxon>Eukaryota</taxon>
        <taxon>Metazoa</taxon>
        <taxon>Ecdysozoa</taxon>
        <taxon>Nematoda</taxon>
        <taxon>Chromadorea</taxon>
        <taxon>Rhabditida</taxon>
        <taxon>Rhabditina</taxon>
        <taxon>Rhabditomorpha</taxon>
        <taxon>Strongyloidea</taxon>
        <taxon>Ancylostomatidae</taxon>
        <taxon>Bunostominae</taxon>
        <taxon>Necator</taxon>
    </lineage>
</organism>
<gene>
    <name evidence="4" type="primary">Necator_chrIII.g11013</name>
    <name evidence="4" type="ORF">RB195_010248</name>
</gene>
<reference evidence="4 5" key="1">
    <citation type="submission" date="2023-08" db="EMBL/GenBank/DDBJ databases">
        <title>A Necator americanus chromosomal reference genome.</title>
        <authorList>
            <person name="Ilik V."/>
            <person name="Petrzelkova K.J."/>
            <person name="Pardy F."/>
            <person name="Fuh T."/>
            <person name="Niatou-Singa F.S."/>
            <person name="Gouil Q."/>
            <person name="Baker L."/>
            <person name="Ritchie M.E."/>
            <person name="Jex A.R."/>
            <person name="Gazzola D."/>
            <person name="Li H."/>
            <person name="Toshio Fujiwara R."/>
            <person name="Zhan B."/>
            <person name="Aroian R.V."/>
            <person name="Pafco B."/>
            <person name="Schwarz E.M."/>
        </authorList>
    </citation>
    <scope>NUCLEOTIDE SEQUENCE [LARGE SCALE GENOMIC DNA]</scope>
    <source>
        <strain evidence="4 5">Aroian</strain>
        <tissue evidence="4">Whole animal</tissue>
    </source>
</reference>
<dbReference type="PANTHER" id="PTHR11567:SF210">
    <property type="entry name" value="ACID PHOSPHATASE 5-RELATED"/>
    <property type="match status" value="1"/>
</dbReference>
<dbReference type="SUPFAM" id="SSF53254">
    <property type="entry name" value="Phosphoglycerate mutase-like"/>
    <property type="match status" value="1"/>
</dbReference>
<evidence type="ECO:0000256" key="3">
    <source>
        <dbReference type="SAM" id="Phobius"/>
    </source>
</evidence>
<comment type="similarity">
    <text evidence="2">Belongs to the histidine acid phosphatase family.</text>
</comment>
<dbReference type="InterPro" id="IPR050645">
    <property type="entry name" value="Histidine_acid_phosphatase"/>
</dbReference>
<evidence type="ECO:0000313" key="5">
    <source>
        <dbReference type="Proteomes" id="UP001303046"/>
    </source>
</evidence>
<keyword evidence="3" id="KW-1133">Transmembrane helix</keyword>
<comment type="caution">
    <text evidence="4">The sequence shown here is derived from an EMBL/GenBank/DDBJ whole genome shotgun (WGS) entry which is preliminary data.</text>
</comment>
<dbReference type="Proteomes" id="UP001303046">
    <property type="component" value="Unassembled WGS sequence"/>
</dbReference>
<proteinExistence type="inferred from homology"/>
<dbReference type="PROSITE" id="PS00778">
    <property type="entry name" value="HIS_ACID_PHOSPHAT_2"/>
    <property type="match status" value="1"/>
</dbReference>
<dbReference type="InterPro" id="IPR029033">
    <property type="entry name" value="His_PPase_superfam"/>
</dbReference>